<feature type="domain" description="Glycosyl hydrolase family 13 catalytic" evidence="4">
    <location>
        <begin position="13"/>
        <end position="421"/>
    </location>
</feature>
<dbReference type="InterPro" id="IPR045857">
    <property type="entry name" value="O16G_dom_2"/>
</dbReference>
<dbReference type="PANTHER" id="PTHR10357:SF179">
    <property type="entry name" value="NEUTRAL AND BASIC AMINO ACID TRANSPORT PROTEIN RBAT"/>
    <property type="match status" value="1"/>
</dbReference>
<comment type="similarity">
    <text evidence="1">Belongs to the glycosyl hydrolase 13 family.</text>
</comment>
<dbReference type="Pfam" id="PF00128">
    <property type="entry name" value="Alpha-amylase"/>
    <property type="match status" value="1"/>
</dbReference>
<keyword evidence="6" id="KW-1185">Reference proteome</keyword>
<dbReference type="CDD" id="cd11333">
    <property type="entry name" value="AmyAc_SI_OligoGlu_DGase"/>
    <property type="match status" value="1"/>
</dbReference>
<dbReference type="FunFam" id="3.90.400.10:FF:000002">
    <property type="entry name" value="Sucrose isomerase"/>
    <property type="match status" value="1"/>
</dbReference>
<dbReference type="PANTHER" id="PTHR10357">
    <property type="entry name" value="ALPHA-AMYLASE FAMILY MEMBER"/>
    <property type="match status" value="1"/>
</dbReference>
<dbReference type="InterPro" id="IPR017853">
    <property type="entry name" value="GH"/>
</dbReference>
<proteinExistence type="inferred from homology"/>
<evidence type="ECO:0000313" key="5">
    <source>
        <dbReference type="EMBL" id="GEK42460.1"/>
    </source>
</evidence>
<dbReference type="EMBL" id="BJUI01000023">
    <property type="protein sequence ID" value="GEK42460.1"/>
    <property type="molecule type" value="Genomic_DNA"/>
</dbReference>
<keyword evidence="2" id="KW-0378">Hydrolase</keyword>
<protein>
    <submittedName>
        <fullName evidence="5">Oligo-1,6-glucosidase</fullName>
    </submittedName>
</protein>
<evidence type="ECO:0000256" key="2">
    <source>
        <dbReference type="ARBA" id="ARBA00022801"/>
    </source>
</evidence>
<keyword evidence="3" id="KW-0326">Glycosidase</keyword>
<dbReference type="Proteomes" id="UP000321722">
    <property type="component" value="Unassembled WGS sequence"/>
</dbReference>
<evidence type="ECO:0000313" key="6">
    <source>
        <dbReference type="Proteomes" id="UP000321722"/>
    </source>
</evidence>
<comment type="caution">
    <text evidence="5">The sequence shown here is derived from an EMBL/GenBank/DDBJ whole genome shotgun (WGS) entry which is preliminary data.</text>
</comment>
<dbReference type="Gene3D" id="3.20.20.80">
    <property type="entry name" value="Glycosidases"/>
    <property type="match status" value="1"/>
</dbReference>
<evidence type="ECO:0000259" key="4">
    <source>
        <dbReference type="SMART" id="SM00642"/>
    </source>
</evidence>
<evidence type="ECO:0000256" key="3">
    <source>
        <dbReference type="ARBA" id="ARBA00023295"/>
    </source>
</evidence>
<reference evidence="5 6" key="1">
    <citation type="submission" date="2019-07" db="EMBL/GenBank/DDBJ databases">
        <title>Whole genome shotgun sequence of Lactobacillus aviarius subsp. aviarius NBRC 102162.</title>
        <authorList>
            <person name="Hosoyama A."/>
            <person name="Uohara A."/>
            <person name="Ohji S."/>
            <person name="Ichikawa N."/>
        </authorList>
    </citation>
    <scope>NUCLEOTIDE SEQUENCE [LARGE SCALE GENOMIC DNA]</scope>
    <source>
        <strain evidence="5 6">NBRC 102162</strain>
    </source>
</reference>
<dbReference type="InterPro" id="IPR013780">
    <property type="entry name" value="Glyco_hydro_b"/>
</dbReference>
<evidence type="ECO:0000256" key="1">
    <source>
        <dbReference type="ARBA" id="ARBA00008061"/>
    </source>
</evidence>
<dbReference type="SUPFAM" id="SSF51445">
    <property type="entry name" value="(Trans)glycosidases"/>
    <property type="match status" value="1"/>
</dbReference>
<dbReference type="Gene3D" id="3.90.400.10">
    <property type="entry name" value="Oligo-1,6-glucosidase, Domain 2"/>
    <property type="match status" value="1"/>
</dbReference>
<dbReference type="Gene3D" id="2.60.40.1180">
    <property type="entry name" value="Golgi alpha-mannosidase II"/>
    <property type="match status" value="1"/>
</dbReference>
<sequence length="559" mass="64675">MEADWYKDRVVYQVYPKSFKDTDGDGIGDLRGVIEKIDYIKELGVNTIWLNPIFVSPQVDNGYDIANYYAIDERLGSIEDFDELVMAAHERGIKVILDFVMNHTSDQHPWFKDACENKDSIYRNYYLWAKGKNGKLPNNWASFFGGSVWAKDPIVKDNYYFHLFDEHMPDLNWENPEVRHSMYRIAKFWIDHGVDGFRLDAFIHIAKADFKQDVPNSGEKGLKLAEQFYANLPAVQTYLHEFIQQIKSLKEDLFILGEAASANVNLAVDYTNPQNGECDTVVTFRYFDEKKDNPLPNLPMDGQPFPLDFTKLKSTMVEWQKKLEGISYPVLYWNNHDMARILTKINVKEPYAKGAAKMLATLMYLQRGVPCIYYGEELGMKSMLMSDIRDFHDQQAYGFYEHAIMNGYSNDEALKIISRAHKMAARGPMVWNNQEYGGFSTTVPWNYGKDNTQPVIEQLKDPTSVLEHYRGVLKIKKQPLFIDGTYYLENTSDDLYVYHRILNDQEAIVICNLTDNEQRYENREQRKLKCILSSGNISLNDNALYLGPYASGVFMMGVK</sequence>
<organism evidence="5 6">
    <name type="scientific">Ligilactobacillus aviarius</name>
    <dbReference type="NCBI Taxonomy" id="1606"/>
    <lineage>
        <taxon>Bacteria</taxon>
        <taxon>Bacillati</taxon>
        <taxon>Bacillota</taxon>
        <taxon>Bacilli</taxon>
        <taxon>Lactobacillales</taxon>
        <taxon>Lactobacillaceae</taxon>
        <taxon>Ligilactobacillus</taxon>
    </lineage>
</organism>
<dbReference type="GO" id="GO:0009313">
    <property type="term" value="P:oligosaccharide catabolic process"/>
    <property type="evidence" value="ECO:0007669"/>
    <property type="project" value="TreeGrafter"/>
</dbReference>
<dbReference type="SMART" id="SM00642">
    <property type="entry name" value="Aamy"/>
    <property type="match status" value="1"/>
</dbReference>
<name>A0A510X188_9LACO</name>
<dbReference type="GeneID" id="29934140"/>
<accession>A0A510X188</accession>
<dbReference type="AlphaFoldDB" id="A0A510X188"/>
<dbReference type="GO" id="GO:0004556">
    <property type="term" value="F:alpha-amylase activity"/>
    <property type="evidence" value="ECO:0007669"/>
    <property type="project" value="TreeGrafter"/>
</dbReference>
<dbReference type="InterPro" id="IPR006047">
    <property type="entry name" value="GH13_cat_dom"/>
</dbReference>
<dbReference type="RefSeq" id="WP_057827252.1">
    <property type="nucleotide sequence ID" value="NZ_BAAACL010000012.1"/>
</dbReference>
<dbReference type="SUPFAM" id="SSF51011">
    <property type="entry name" value="Glycosyl hydrolase domain"/>
    <property type="match status" value="1"/>
</dbReference>
<gene>
    <name evidence="5" type="ORF">LAV01_12920</name>
</gene>